<dbReference type="EMBL" id="QZKU01000075">
    <property type="protein sequence ID" value="RJP20685.1"/>
    <property type="molecule type" value="Genomic_DNA"/>
</dbReference>
<dbReference type="Gene3D" id="3.40.50.12780">
    <property type="entry name" value="N-terminal domain of ligase-like"/>
    <property type="match status" value="1"/>
</dbReference>
<protein>
    <submittedName>
        <fullName evidence="1">Phenylacetate--CoA ligase family protein</fullName>
    </submittedName>
</protein>
<comment type="caution">
    <text evidence="1">The sequence shown here is derived from an EMBL/GenBank/DDBJ whole genome shotgun (WGS) entry which is preliminary data.</text>
</comment>
<dbReference type="InterPro" id="IPR042099">
    <property type="entry name" value="ANL_N_sf"/>
</dbReference>
<keyword evidence="1" id="KW-0436">Ligase</keyword>
<reference evidence="1 2" key="1">
    <citation type="journal article" date="2017" name="ISME J.">
        <title>Energy and carbon metabolisms in a deep terrestrial subsurface fluid microbial community.</title>
        <authorList>
            <person name="Momper L."/>
            <person name="Jungbluth S.P."/>
            <person name="Lee M.D."/>
            <person name="Amend J.P."/>
        </authorList>
    </citation>
    <scope>NUCLEOTIDE SEQUENCE [LARGE SCALE GENOMIC DNA]</scope>
    <source>
        <strain evidence="1">SURF_5</strain>
    </source>
</reference>
<sequence length="444" mass="50757">MHPTIARHAIYLPVRKALGGNLETAIERQTALERLPHDRLRAYQEKALKRLIDHAIKNIPFYRDLGMRRLDVKGGSPLEIIQHFPITSKVRLRSDLRSFIADGHKVSWRSTSGSTGFPFRFCKDRLALLHMDAAMHAAYSWHDIQIGDRQARIWGRRLNRKQKFLQDIKDLLLNRRRLSAFEITSESSRFFFAVLDKLRPAFLYCYPNAAVLFARHLRQMRLNARSLSLKAIICTSEPLLELHRNILTDVFACSIINEYGNSENGILGIECERGNMHVLSGNVILEVRHKDKPAPPGIEGQIVVTELHSRSIPFIRYQTEDFGSLTTEPCPCGRTFPVIKLSPTRGSSVIACPDGRKVHDALLAYIFHEGVLQFRVVQEALTSLSVEVVPDHNYSKGLEENYRNKLLEYCGAGMNITFKKREAIQPEQSGKVSYFVSRLRETRN</sequence>
<accession>A0A3A4NQD2</accession>
<evidence type="ECO:0000313" key="1">
    <source>
        <dbReference type="EMBL" id="RJP20685.1"/>
    </source>
</evidence>
<dbReference type="PANTHER" id="PTHR36932:SF1">
    <property type="entry name" value="CAPSULAR POLYSACCHARIDE BIOSYNTHESIS PROTEIN"/>
    <property type="match status" value="1"/>
</dbReference>
<dbReference type="AlphaFoldDB" id="A0A3A4NQD2"/>
<organism evidence="1 2">
    <name type="scientific">Abyssobacteria bacterium (strain SURF_5)</name>
    <dbReference type="NCBI Taxonomy" id="2093360"/>
    <lineage>
        <taxon>Bacteria</taxon>
        <taxon>Pseudomonadati</taxon>
        <taxon>Candidatus Hydrogenedentota</taxon>
        <taxon>Candidatus Abyssobacteria</taxon>
    </lineage>
</organism>
<gene>
    <name evidence="1" type="ORF">C4520_11045</name>
</gene>
<dbReference type="InterPro" id="IPR053158">
    <property type="entry name" value="CapK_Type1_Caps_Biosynth"/>
</dbReference>
<dbReference type="SUPFAM" id="SSF56801">
    <property type="entry name" value="Acetyl-CoA synthetase-like"/>
    <property type="match status" value="1"/>
</dbReference>
<name>A0A3A4NQD2_ABYX5</name>
<proteinExistence type="predicted"/>
<dbReference type="PANTHER" id="PTHR36932">
    <property type="entry name" value="CAPSULAR POLYSACCHARIDE BIOSYNTHESIS PROTEIN"/>
    <property type="match status" value="1"/>
</dbReference>
<dbReference type="Proteomes" id="UP000265882">
    <property type="component" value="Unassembled WGS sequence"/>
</dbReference>
<dbReference type="GO" id="GO:0016874">
    <property type="term" value="F:ligase activity"/>
    <property type="evidence" value="ECO:0007669"/>
    <property type="project" value="UniProtKB-KW"/>
</dbReference>
<evidence type="ECO:0000313" key="2">
    <source>
        <dbReference type="Proteomes" id="UP000265882"/>
    </source>
</evidence>